<comment type="caution">
    <text evidence="2">The sequence shown here is derived from an EMBL/GenBank/DDBJ whole genome shotgun (WGS) entry which is preliminary data.</text>
</comment>
<accession>A0ABV9MC98</accession>
<dbReference type="Proteomes" id="UP001595932">
    <property type="component" value="Unassembled WGS sequence"/>
</dbReference>
<proteinExistence type="predicted"/>
<feature type="transmembrane region" description="Helical" evidence="1">
    <location>
        <begin position="46"/>
        <end position="68"/>
    </location>
</feature>
<evidence type="ECO:0000313" key="2">
    <source>
        <dbReference type="EMBL" id="MFC4712736.1"/>
    </source>
</evidence>
<evidence type="ECO:0000256" key="1">
    <source>
        <dbReference type="SAM" id="Phobius"/>
    </source>
</evidence>
<keyword evidence="1" id="KW-0812">Transmembrane</keyword>
<keyword evidence="1" id="KW-1133">Transmembrane helix</keyword>
<sequence>MKKYIVFILSLILLYIGVQIISGWVLTTLYVPDISSSTASAGGESVIAQSPSIQLLVVLLIATLAYVISQKFSTKSSA</sequence>
<evidence type="ECO:0000313" key="3">
    <source>
        <dbReference type="Proteomes" id="UP001595932"/>
    </source>
</evidence>
<organism evidence="2 3">
    <name type="scientific">Planococcus dechangensis</name>
    <dbReference type="NCBI Taxonomy" id="1176255"/>
    <lineage>
        <taxon>Bacteria</taxon>
        <taxon>Bacillati</taxon>
        <taxon>Bacillota</taxon>
        <taxon>Bacilli</taxon>
        <taxon>Bacillales</taxon>
        <taxon>Caryophanaceae</taxon>
        <taxon>Planococcus</taxon>
    </lineage>
</organism>
<gene>
    <name evidence="2" type="ORF">ACFO5U_07700</name>
</gene>
<dbReference type="EMBL" id="JBHSGL010000005">
    <property type="protein sequence ID" value="MFC4712736.1"/>
    <property type="molecule type" value="Genomic_DNA"/>
</dbReference>
<protein>
    <submittedName>
        <fullName evidence="2">Uncharacterized protein</fullName>
    </submittedName>
</protein>
<feature type="transmembrane region" description="Helical" evidence="1">
    <location>
        <begin position="7"/>
        <end position="26"/>
    </location>
</feature>
<keyword evidence="1" id="KW-0472">Membrane</keyword>
<reference evidence="3" key="1">
    <citation type="journal article" date="2019" name="Int. J. Syst. Evol. Microbiol.">
        <title>The Global Catalogue of Microorganisms (GCM) 10K type strain sequencing project: providing services to taxonomists for standard genome sequencing and annotation.</title>
        <authorList>
            <consortium name="The Broad Institute Genomics Platform"/>
            <consortium name="The Broad Institute Genome Sequencing Center for Infectious Disease"/>
            <person name="Wu L."/>
            <person name="Ma J."/>
        </authorList>
    </citation>
    <scope>NUCLEOTIDE SEQUENCE [LARGE SCALE GENOMIC DNA]</scope>
    <source>
        <strain evidence="3">CGMCC 1.12151</strain>
    </source>
</reference>
<dbReference type="RefSeq" id="WP_377278122.1">
    <property type="nucleotide sequence ID" value="NZ_JBHSGL010000005.1"/>
</dbReference>
<name>A0ABV9MC98_9BACL</name>
<keyword evidence="3" id="KW-1185">Reference proteome</keyword>